<accession>C0EHY5</accession>
<dbReference type="InterPro" id="IPR008983">
    <property type="entry name" value="Tumour_necrosis_fac-like_dom"/>
</dbReference>
<evidence type="ECO:0000256" key="1">
    <source>
        <dbReference type="SAM" id="MobiDB-lite"/>
    </source>
</evidence>
<protein>
    <submittedName>
        <fullName evidence="2">Collagen triple helix repeat protein</fullName>
    </submittedName>
</protein>
<feature type="compositionally biased region" description="Low complexity" evidence="1">
    <location>
        <begin position="24"/>
        <end position="77"/>
    </location>
</feature>
<dbReference type="STRING" id="537013.CLOSTMETH_03479"/>
<name>C0EHY5_9FIRM</name>
<feature type="region of interest" description="Disordered" evidence="1">
    <location>
        <begin position="1"/>
        <end position="138"/>
    </location>
</feature>
<reference evidence="2 3" key="1">
    <citation type="submission" date="2009-01" db="EMBL/GenBank/DDBJ databases">
        <authorList>
            <person name="Fulton L."/>
            <person name="Clifton S."/>
            <person name="Fulton B."/>
            <person name="Xu J."/>
            <person name="Minx P."/>
            <person name="Pepin K.H."/>
            <person name="Johnson M."/>
            <person name="Bhonagiri V."/>
            <person name="Nash W.E."/>
            <person name="Mardis E.R."/>
            <person name="Wilson R.K."/>
        </authorList>
    </citation>
    <scope>NUCLEOTIDE SEQUENCE [LARGE SCALE GENOMIC DNA]</scope>
    <source>
        <strain evidence="2 3">DSM 5476</strain>
    </source>
</reference>
<evidence type="ECO:0000313" key="3">
    <source>
        <dbReference type="Proteomes" id="UP000003340"/>
    </source>
</evidence>
<reference evidence="2 3" key="2">
    <citation type="submission" date="2009-02" db="EMBL/GenBank/DDBJ databases">
        <title>Draft genome sequence of Clostridium methylpentosum (DSM 5476).</title>
        <authorList>
            <person name="Sudarsanam P."/>
            <person name="Ley R."/>
            <person name="Guruge J."/>
            <person name="Turnbaugh P.J."/>
            <person name="Mahowald M."/>
            <person name="Liep D."/>
            <person name="Gordon J."/>
        </authorList>
    </citation>
    <scope>NUCLEOTIDE SEQUENCE [LARGE SCALE GENOMIC DNA]</scope>
    <source>
        <strain evidence="2 3">DSM 5476</strain>
    </source>
</reference>
<evidence type="ECO:0000313" key="2">
    <source>
        <dbReference type="EMBL" id="EEG28956.1"/>
    </source>
</evidence>
<dbReference type="InterPro" id="IPR008160">
    <property type="entry name" value="Collagen"/>
</dbReference>
<dbReference type="eggNOG" id="COG2931">
    <property type="taxonomic scope" value="Bacteria"/>
</dbReference>
<dbReference type="AlphaFoldDB" id="C0EHY5"/>
<dbReference type="GO" id="GO:0030020">
    <property type="term" value="F:extracellular matrix structural constituent conferring tensile strength"/>
    <property type="evidence" value="ECO:0007669"/>
    <property type="project" value="TreeGrafter"/>
</dbReference>
<dbReference type="Proteomes" id="UP000003340">
    <property type="component" value="Unassembled WGS sequence"/>
</dbReference>
<keyword evidence="3" id="KW-1185">Reference proteome</keyword>
<feature type="compositionally biased region" description="Low complexity" evidence="1">
    <location>
        <begin position="110"/>
        <end position="135"/>
    </location>
</feature>
<proteinExistence type="predicted"/>
<comment type="caution">
    <text evidence="2">The sequence shown here is derived from an EMBL/GenBank/DDBJ whole genome shotgun (WGS) entry which is preliminary data.</text>
</comment>
<dbReference type="InterPro" id="IPR050149">
    <property type="entry name" value="Collagen_superfamily"/>
</dbReference>
<dbReference type="PANTHER" id="PTHR24023:SF1095">
    <property type="entry name" value="EGF-LIKE DOMAIN-CONTAINING PROTEIN"/>
    <property type="match status" value="1"/>
</dbReference>
<dbReference type="GO" id="GO:0005615">
    <property type="term" value="C:extracellular space"/>
    <property type="evidence" value="ECO:0007669"/>
    <property type="project" value="TreeGrafter"/>
</dbReference>
<sequence length="276" mass="26267">MGATGPTGDDGLIGPTGPTGADGAIGPVGPTGAAGPAGPTGATGPTGPIGPTGATGPTGPTGPTGLTGATGSAASIAVRSATTAEPEQPASVNNSGDQNNAVLDFVIPRGATGSTGPSGPTGATGATGPTGPTGATGEGAVSNLLAAFNPSAQTRTASGALTFPNDSIIAGNAITHSAPDTFLLAEPGIYEIIYRASAQSSTAVTTPLGVSISLALNGAVLPGSAISSTLDFTSSVRTLGGTMMVDVASSPNTLTVVNEQNAITYNNAFIIIQKLV</sequence>
<dbReference type="EMBL" id="ACEC01000122">
    <property type="protein sequence ID" value="EEG28956.1"/>
    <property type="molecule type" value="Genomic_DNA"/>
</dbReference>
<dbReference type="Gene3D" id="2.60.120.40">
    <property type="match status" value="1"/>
</dbReference>
<dbReference type="PANTHER" id="PTHR24023">
    <property type="entry name" value="COLLAGEN ALPHA"/>
    <property type="match status" value="1"/>
</dbReference>
<dbReference type="Pfam" id="PF01391">
    <property type="entry name" value="Collagen"/>
    <property type="match status" value="1"/>
</dbReference>
<dbReference type="HOGENOM" id="CLU_1007229_0_0_9"/>
<dbReference type="GO" id="GO:0031012">
    <property type="term" value="C:extracellular matrix"/>
    <property type="evidence" value="ECO:0007669"/>
    <property type="project" value="TreeGrafter"/>
</dbReference>
<gene>
    <name evidence="2" type="ORF">CLOSTMETH_03479</name>
</gene>
<keyword evidence="2" id="KW-0176">Collagen</keyword>
<organism evidence="2 3">
    <name type="scientific">[Clostridium] methylpentosum DSM 5476</name>
    <dbReference type="NCBI Taxonomy" id="537013"/>
    <lineage>
        <taxon>Bacteria</taxon>
        <taxon>Bacillati</taxon>
        <taxon>Bacillota</taxon>
        <taxon>Clostridia</taxon>
        <taxon>Eubacteriales</taxon>
        <taxon>Oscillospiraceae</taxon>
        <taxon>Oscillospiraceae incertae sedis</taxon>
    </lineage>
</organism>
<feature type="compositionally biased region" description="Polar residues" evidence="1">
    <location>
        <begin position="80"/>
        <end position="101"/>
    </location>
</feature>
<dbReference type="GO" id="GO:0030198">
    <property type="term" value="P:extracellular matrix organization"/>
    <property type="evidence" value="ECO:0007669"/>
    <property type="project" value="TreeGrafter"/>
</dbReference>